<evidence type="ECO:0000313" key="2">
    <source>
        <dbReference type="Proteomes" id="UP000032452"/>
    </source>
</evidence>
<comment type="caution">
    <text evidence="1">The sequence shown here is derived from an EMBL/GenBank/DDBJ whole genome shotgun (WGS) entry which is preliminary data.</text>
</comment>
<dbReference type="AlphaFoldDB" id="A0A0D8ZL97"/>
<evidence type="ECO:0000313" key="1">
    <source>
        <dbReference type="EMBL" id="KJH69510.1"/>
    </source>
</evidence>
<protein>
    <submittedName>
        <fullName evidence="1">Uncharacterized protein</fullName>
    </submittedName>
</protein>
<sequence>MTYPSSQCKDPANRNLFIAIAQLIIPIVNNQPRTIQMFFDGVEVLRIEDGKKRHEILFPADHQPELMELGWDGELVYAISPAS</sequence>
<proteinExistence type="predicted"/>
<gene>
    <name evidence="1" type="ORF">UH38_23430</name>
</gene>
<accession>A0A0D8ZL97</accession>
<keyword evidence="2" id="KW-1185">Reference proteome</keyword>
<organism evidence="1 2">
    <name type="scientific">Aliterella atlantica CENA595</name>
    <dbReference type="NCBI Taxonomy" id="1618023"/>
    <lineage>
        <taxon>Bacteria</taxon>
        <taxon>Bacillati</taxon>
        <taxon>Cyanobacteriota</taxon>
        <taxon>Cyanophyceae</taxon>
        <taxon>Chroococcidiopsidales</taxon>
        <taxon>Aliterellaceae</taxon>
        <taxon>Aliterella</taxon>
    </lineage>
</organism>
<reference evidence="1 2" key="1">
    <citation type="submission" date="2015-02" db="EMBL/GenBank/DDBJ databases">
        <title>Draft genome of a novel marine cyanobacterium (Chroococcales) isolated from South Atlantic Ocean.</title>
        <authorList>
            <person name="Rigonato J."/>
            <person name="Alvarenga D.O."/>
            <person name="Branco L.H."/>
            <person name="Varani A.M."/>
            <person name="Brandini F.P."/>
            <person name="Fiore M.F."/>
        </authorList>
    </citation>
    <scope>NUCLEOTIDE SEQUENCE [LARGE SCALE GENOMIC DNA]</scope>
    <source>
        <strain evidence="1 2">CENA595</strain>
    </source>
</reference>
<dbReference type="RefSeq" id="WP_045057131.1">
    <property type="nucleotide sequence ID" value="NZ_CAWMDP010000049.1"/>
</dbReference>
<dbReference type="EMBL" id="JYON01000041">
    <property type="protein sequence ID" value="KJH69510.1"/>
    <property type="molecule type" value="Genomic_DNA"/>
</dbReference>
<name>A0A0D8ZL97_9CYAN</name>
<dbReference type="Proteomes" id="UP000032452">
    <property type="component" value="Unassembled WGS sequence"/>
</dbReference>